<dbReference type="AlphaFoldDB" id="A0AA35WJ25"/>
<dbReference type="Proteomes" id="UP001174909">
    <property type="component" value="Unassembled WGS sequence"/>
</dbReference>
<gene>
    <name evidence="3" type="ORF">GBAR_LOCUS13081</name>
</gene>
<sequence length="91" mass="9951">MTKVELVTTLSEFAGISRRETAAVLDGLRDLAIEELKAGNGFMLPGIAKFSVAHREARMGRNVRTGEAIEIPARNVVKCKVSRPFQSDCCD</sequence>
<evidence type="ECO:0000313" key="3">
    <source>
        <dbReference type="EMBL" id="CAI8022239.1"/>
    </source>
</evidence>
<dbReference type="GO" id="GO:0003677">
    <property type="term" value="F:DNA binding"/>
    <property type="evidence" value="ECO:0007669"/>
    <property type="project" value="UniProtKB-KW"/>
</dbReference>
<dbReference type="InterPro" id="IPR010992">
    <property type="entry name" value="IHF-like_DNA-bd_dom_sf"/>
</dbReference>
<evidence type="ECO:0000256" key="2">
    <source>
        <dbReference type="RuleBase" id="RU003939"/>
    </source>
</evidence>
<accession>A0AA35WJ25</accession>
<dbReference type="EMBL" id="CASHTH010001945">
    <property type="protein sequence ID" value="CAI8022239.1"/>
    <property type="molecule type" value="Genomic_DNA"/>
</dbReference>
<evidence type="ECO:0000313" key="4">
    <source>
        <dbReference type="Proteomes" id="UP001174909"/>
    </source>
</evidence>
<dbReference type="GO" id="GO:0030527">
    <property type="term" value="F:structural constituent of chromatin"/>
    <property type="evidence" value="ECO:0007669"/>
    <property type="project" value="InterPro"/>
</dbReference>
<name>A0AA35WJ25_GEOBA</name>
<dbReference type="Pfam" id="PF00216">
    <property type="entry name" value="Bac_DNA_binding"/>
    <property type="match status" value="1"/>
</dbReference>
<dbReference type="SUPFAM" id="SSF47729">
    <property type="entry name" value="IHF-like DNA-binding proteins"/>
    <property type="match status" value="1"/>
</dbReference>
<comment type="similarity">
    <text evidence="2">Belongs to the bacterial histone-like protein family.</text>
</comment>
<protein>
    <submittedName>
        <fullName evidence="3">DNA-binding protein HRL53</fullName>
    </submittedName>
</protein>
<dbReference type="SMART" id="SM00411">
    <property type="entry name" value="BHL"/>
    <property type="match status" value="1"/>
</dbReference>
<reference evidence="3" key="1">
    <citation type="submission" date="2023-03" db="EMBL/GenBank/DDBJ databases">
        <authorList>
            <person name="Steffen K."/>
            <person name="Cardenas P."/>
        </authorList>
    </citation>
    <scope>NUCLEOTIDE SEQUENCE</scope>
</reference>
<proteinExistence type="inferred from homology"/>
<evidence type="ECO:0000256" key="1">
    <source>
        <dbReference type="ARBA" id="ARBA00023125"/>
    </source>
</evidence>
<organism evidence="3 4">
    <name type="scientific">Geodia barretti</name>
    <name type="common">Barrett's horny sponge</name>
    <dbReference type="NCBI Taxonomy" id="519541"/>
    <lineage>
        <taxon>Eukaryota</taxon>
        <taxon>Metazoa</taxon>
        <taxon>Porifera</taxon>
        <taxon>Demospongiae</taxon>
        <taxon>Heteroscleromorpha</taxon>
        <taxon>Tetractinellida</taxon>
        <taxon>Astrophorina</taxon>
        <taxon>Geodiidae</taxon>
        <taxon>Geodia</taxon>
    </lineage>
</organism>
<dbReference type="Gene3D" id="4.10.520.10">
    <property type="entry name" value="IHF-like DNA-binding proteins"/>
    <property type="match status" value="1"/>
</dbReference>
<dbReference type="PANTHER" id="PTHR33175">
    <property type="entry name" value="DNA-BINDING PROTEIN HU"/>
    <property type="match status" value="1"/>
</dbReference>
<dbReference type="CDD" id="cd13831">
    <property type="entry name" value="HU"/>
    <property type="match status" value="1"/>
</dbReference>
<keyword evidence="4" id="KW-1185">Reference proteome</keyword>
<keyword evidence="1 3" id="KW-0238">DNA-binding</keyword>
<comment type="caution">
    <text evidence="3">The sequence shown here is derived from an EMBL/GenBank/DDBJ whole genome shotgun (WGS) entry which is preliminary data.</text>
</comment>
<dbReference type="PANTHER" id="PTHR33175:SF3">
    <property type="entry name" value="DNA-BINDING PROTEIN HU-BETA"/>
    <property type="match status" value="1"/>
</dbReference>
<dbReference type="InterPro" id="IPR000119">
    <property type="entry name" value="Hist_DNA-bd"/>
</dbReference>